<keyword evidence="9" id="KW-1185">Reference proteome</keyword>
<dbReference type="PANTHER" id="PTHR12385">
    <property type="entry name" value="CHOLINE TRANSPORTER-LIKE (SLC FAMILY 44)"/>
    <property type="match status" value="1"/>
</dbReference>
<feature type="compositionally biased region" description="Acidic residues" evidence="7">
    <location>
        <begin position="44"/>
        <end position="55"/>
    </location>
</feature>
<accession>A0AAD4TG76</accession>
<evidence type="ECO:0000256" key="1">
    <source>
        <dbReference type="ARBA" id="ARBA00004141"/>
    </source>
</evidence>
<gene>
    <name evidence="8" type="ORF">MKW98_018457</name>
</gene>
<feature type="transmembrane region" description="Helical" evidence="6">
    <location>
        <begin position="476"/>
        <end position="497"/>
    </location>
</feature>
<dbReference type="InterPro" id="IPR007603">
    <property type="entry name" value="Choline_transptr-like"/>
</dbReference>
<evidence type="ECO:0000256" key="7">
    <source>
        <dbReference type="SAM" id="MobiDB-lite"/>
    </source>
</evidence>
<dbReference type="Pfam" id="PF04515">
    <property type="entry name" value="Choline_transpo"/>
    <property type="match status" value="1"/>
</dbReference>
<feature type="transmembrane region" description="Helical" evidence="6">
    <location>
        <begin position="325"/>
        <end position="345"/>
    </location>
</feature>
<feature type="transmembrane region" description="Helical" evidence="6">
    <location>
        <begin position="225"/>
        <end position="247"/>
    </location>
</feature>
<feature type="transmembrane region" description="Helical" evidence="6">
    <location>
        <begin position="253"/>
        <end position="271"/>
    </location>
</feature>
<evidence type="ECO:0000313" key="9">
    <source>
        <dbReference type="Proteomes" id="UP001202328"/>
    </source>
</evidence>
<comment type="similarity">
    <text evidence="2 6">Belongs to the CTL (choline transporter-like) family.</text>
</comment>
<comment type="function">
    <text evidence="6">Choline transporter.</text>
</comment>
<feature type="transmembrane region" description="Helical" evidence="6">
    <location>
        <begin position="153"/>
        <end position="175"/>
    </location>
</feature>
<keyword evidence="4 6" id="KW-1133">Transmembrane helix</keyword>
<evidence type="ECO:0000256" key="5">
    <source>
        <dbReference type="ARBA" id="ARBA00023136"/>
    </source>
</evidence>
<dbReference type="AlphaFoldDB" id="A0AAD4TG76"/>
<feature type="compositionally biased region" description="Basic and acidic residues" evidence="7">
    <location>
        <begin position="28"/>
        <end position="43"/>
    </location>
</feature>
<feature type="transmembrane region" description="Helical" evidence="6">
    <location>
        <begin position="195"/>
        <end position="213"/>
    </location>
</feature>
<dbReference type="PANTHER" id="PTHR12385:SF93">
    <property type="entry name" value="CHOLINE TRANSPORTER-LIKE PROTEIN"/>
    <property type="match status" value="1"/>
</dbReference>
<dbReference type="Proteomes" id="UP001202328">
    <property type="component" value="Unassembled WGS sequence"/>
</dbReference>
<evidence type="ECO:0000256" key="2">
    <source>
        <dbReference type="ARBA" id="ARBA00007168"/>
    </source>
</evidence>
<dbReference type="EMBL" id="JAJJMB010001752">
    <property type="protein sequence ID" value="KAI3955356.1"/>
    <property type="molecule type" value="Genomic_DNA"/>
</dbReference>
<feature type="compositionally biased region" description="Basic and acidic residues" evidence="7">
    <location>
        <begin position="56"/>
        <end position="71"/>
    </location>
</feature>
<comment type="caution">
    <text evidence="8">The sequence shown here is derived from an EMBL/GenBank/DDBJ whole genome shotgun (WGS) entry which is preliminary data.</text>
</comment>
<keyword evidence="3 6" id="KW-0812">Transmembrane</keyword>
<protein>
    <recommendedName>
        <fullName evidence="6">Choline transporter-like protein</fullName>
    </recommendedName>
</protein>
<name>A0AAD4TG76_9MAGN</name>
<organism evidence="8 9">
    <name type="scientific">Papaver atlanticum</name>
    <dbReference type="NCBI Taxonomy" id="357466"/>
    <lineage>
        <taxon>Eukaryota</taxon>
        <taxon>Viridiplantae</taxon>
        <taxon>Streptophyta</taxon>
        <taxon>Embryophyta</taxon>
        <taxon>Tracheophyta</taxon>
        <taxon>Spermatophyta</taxon>
        <taxon>Magnoliopsida</taxon>
        <taxon>Ranunculales</taxon>
        <taxon>Papaveraceae</taxon>
        <taxon>Papaveroideae</taxon>
        <taxon>Papaver</taxon>
    </lineage>
</organism>
<reference evidence="8" key="1">
    <citation type="submission" date="2022-04" db="EMBL/GenBank/DDBJ databases">
        <title>A functionally conserved STORR gene fusion in Papaver species that diverged 16.8 million years ago.</title>
        <authorList>
            <person name="Catania T."/>
        </authorList>
    </citation>
    <scope>NUCLEOTIDE SEQUENCE</scope>
    <source>
        <strain evidence="8">S-188037</strain>
    </source>
</reference>
<evidence type="ECO:0000256" key="4">
    <source>
        <dbReference type="ARBA" id="ARBA00022989"/>
    </source>
</evidence>
<keyword evidence="5 6" id="KW-0472">Membrane</keyword>
<feature type="transmembrane region" description="Helical" evidence="6">
    <location>
        <begin position="301"/>
        <end position="319"/>
    </location>
</feature>
<feature type="region of interest" description="Disordered" evidence="7">
    <location>
        <begin position="1"/>
        <end position="73"/>
    </location>
</feature>
<comment type="subcellular location">
    <subcellularLocation>
        <location evidence="6">Cell membrane</location>
        <topology evidence="6">Multi-pass membrane protein</topology>
    </subcellularLocation>
    <subcellularLocation>
        <location evidence="1">Membrane</location>
        <topology evidence="1">Multi-pass membrane protein</topology>
    </subcellularLocation>
</comment>
<evidence type="ECO:0000313" key="8">
    <source>
        <dbReference type="EMBL" id="KAI3955356.1"/>
    </source>
</evidence>
<proteinExistence type="inferred from homology"/>
<evidence type="ECO:0000256" key="6">
    <source>
        <dbReference type="RuleBase" id="RU368066"/>
    </source>
</evidence>
<evidence type="ECO:0000256" key="3">
    <source>
        <dbReference type="ARBA" id="ARBA00022692"/>
    </source>
</evidence>
<feature type="region of interest" description="Disordered" evidence="7">
    <location>
        <begin position="100"/>
        <end position="134"/>
    </location>
</feature>
<sequence>MGVLSSDTVVMKKEEAERDLEEGNNQVEKNRKNEKEDLNHIDIETDDDEEEEEEEEMKKFDEAKLKDKSADKNNNNEFKVNMLQTLNPTNPLRIVIQGASQVPIPPPSTDHRHQMQSRHVPQPHPHPNTPPQQNQVLEIPTLNSTTYTNRISLFIFLVHMVAVIGLQGYLGYIAIEGIIKPGEIQRKETKILKYWLPQVEGAAILSIILAFTWQKAMRTWPSLTLKLILWCSFSTSLAAGILLLVFQKPSTDGVGVALIAFAIGNGLYACWVSQRIRFTAQVLEKSLEPVCKFRDLNQPTYWMLGLGFIYITLWVFAIIGALNFYFPPLVIIGLVLSLAWTAEVLRNVANITVSRVIALYYLRGMQCSTGFCFQRALSTNLGSACLGSLFVPAIEALRIIARGLNLLEGEDEFMFSCAHCCLRVMDSIFRYGNSWAFVQIAAYGKGFVRASQDTWALFERIDNMELVVDADITSSVCFLTGVCSGSICVIVTASWTFTVHKDYTATVSLLSFFLGYLLTRIGMALPHACVSCYYVCYAENPRGTLFGDTIPKRLDLIKNDRDIVVPTPRVPRRFRD</sequence>
<dbReference type="GO" id="GO:0022857">
    <property type="term" value="F:transmembrane transporter activity"/>
    <property type="evidence" value="ECO:0007669"/>
    <property type="project" value="UniProtKB-UniRule"/>
</dbReference>
<dbReference type="GO" id="GO:0005886">
    <property type="term" value="C:plasma membrane"/>
    <property type="evidence" value="ECO:0007669"/>
    <property type="project" value="UniProtKB-SubCell"/>
</dbReference>